<evidence type="ECO:0000313" key="8">
    <source>
        <dbReference type="Proteomes" id="UP000247515"/>
    </source>
</evidence>
<dbReference type="InterPro" id="IPR000878">
    <property type="entry name" value="4pyrrol_Mease"/>
</dbReference>
<dbReference type="RefSeq" id="WP_110328394.1">
    <property type="nucleotide sequence ID" value="NZ_JAGIXD010000015.1"/>
</dbReference>
<dbReference type="Proteomes" id="UP000247515">
    <property type="component" value="Unassembled WGS sequence"/>
</dbReference>
<dbReference type="CDD" id="cd02440">
    <property type="entry name" value="AdoMet_MTases"/>
    <property type="match status" value="1"/>
</dbReference>
<dbReference type="NCBIfam" id="TIGR02467">
    <property type="entry name" value="CbiE"/>
    <property type="match status" value="1"/>
</dbReference>
<evidence type="ECO:0000256" key="3">
    <source>
        <dbReference type="ARBA" id="ARBA00022603"/>
    </source>
</evidence>
<keyword evidence="3" id="KW-0489">Methyltransferase</keyword>
<dbReference type="PANTHER" id="PTHR43182:SF1">
    <property type="entry name" value="COBALT-PRECORRIN-7 C(5)-METHYLTRANSFERASE"/>
    <property type="match status" value="1"/>
</dbReference>
<dbReference type="EMBL" id="QJJV01000016">
    <property type="protein sequence ID" value="PXX12689.1"/>
    <property type="molecule type" value="Genomic_DNA"/>
</dbReference>
<dbReference type="Gene3D" id="3.40.50.150">
    <property type="entry name" value="Vaccinia Virus protein VP39"/>
    <property type="match status" value="1"/>
</dbReference>
<evidence type="ECO:0000256" key="1">
    <source>
        <dbReference type="ARBA" id="ARBA00004953"/>
    </source>
</evidence>
<dbReference type="SUPFAM" id="SSF53790">
    <property type="entry name" value="Tetrapyrrole methylase"/>
    <property type="match status" value="1"/>
</dbReference>
<name>A0ABX5MPM5_9BURK</name>
<keyword evidence="2" id="KW-0169">Cobalamin biosynthesis</keyword>
<keyword evidence="8" id="KW-1185">Reference proteome</keyword>
<sequence length="410" mass="43384">MQGRRAWLTVIGIGDDGYAGLGRAARRALFEADVVTGGERHLAMLPARVGARREAWPQPFSVAPLLALRESSQSQSRVCVLASGDPMCFGVGATLARHVPIDEMAVLPAPSSLSLAAARLGWALQDVAAVSLVGRPLDALRRHLFARSRVLALSADGRTPAALAALLAAQGFGATRLSVFEHLGGALERRIEGRADAWQVDECAALNLVAFECEADDARRADAWTLTPGLPDDAFRHDGQLTKRDVRALTLARLAPTPGTLLWDVGAGSGSIGIEWMRAHPACRAIAIEANAERQRFIEHNRNALGVPALQLVAGRAPDALAGLAAPDAVFIGGGVTVPGVLDACWERLAPGGRLVANAVTVQSEAALVAWRAQHGGTLTRIGIGEAEPLGRFDTWRQALPVTLYDVRKP</sequence>
<dbReference type="InterPro" id="IPR050714">
    <property type="entry name" value="Cobalamin_biosynth_MTase"/>
</dbReference>
<keyword evidence="4" id="KW-0808">Transferase</keyword>
<comment type="pathway">
    <text evidence="1">Cofactor biosynthesis; adenosylcobalamin biosynthesis.</text>
</comment>
<dbReference type="InterPro" id="IPR029063">
    <property type="entry name" value="SAM-dependent_MTases_sf"/>
</dbReference>
<comment type="caution">
    <text evidence="7">The sequence shown here is derived from an EMBL/GenBank/DDBJ whole genome shotgun (WGS) entry which is preliminary data.</text>
</comment>
<dbReference type="InterPro" id="IPR035996">
    <property type="entry name" value="4pyrrol_Methylase_sf"/>
</dbReference>
<dbReference type="Gene3D" id="3.40.1010.10">
    <property type="entry name" value="Cobalt-precorrin-4 Transmethylase, Domain 1"/>
    <property type="match status" value="1"/>
</dbReference>
<dbReference type="InterPro" id="IPR014777">
    <property type="entry name" value="4pyrrole_Mease_sub1"/>
</dbReference>
<reference evidence="7 8" key="1">
    <citation type="submission" date="2018-05" db="EMBL/GenBank/DDBJ databases">
        <title>Genomic Encyclopedia of Type Strains, Phase IV (KMG-V): Genome sequencing to study the core and pangenomes of soil and plant-associated prokaryotes.</title>
        <authorList>
            <person name="Whitman W."/>
        </authorList>
    </citation>
    <scope>NUCLEOTIDE SEQUENCE [LARGE SCALE GENOMIC DNA]</scope>
    <source>
        <strain evidence="7 8">SIr-6563</strain>
    </source>
</reference>
<evidence type="ECO:0000256" key="5">
    <source>
        <dbReference type="ARBA" id="ARBA00022691"/>
    </source>
</evidence>
<dbReference type="CDD" id="cd11644">
    <property type="entry name" value="Precorrin-6Y-MT"/>
    <property type="match status" value="1"/>
</dbReference>
<organism evidence="7 8">
    <name type="scientific">Paraburkholderia tropica</name>
    <dbReference type="NCBI Taxonomy" id="92647"/>
    <lineage>
        <taxon>Bacteria</taxon>
        <taxon>Pseudomonadati</taxon>
        <taxon>Pseudomonadota</taxon>
        <taxon>Betaproteobacteria</taxon>
        <taxon>Burkholderiales</taxon>
        <taxon>Burkholderiaceae</taxon>
        <taxon>Paraburkholderia</taxon>
    </lineage>
</organism>
<dbReference type="NCBIfam" id="TIGR02469">
    <property type="entry name" value="CbiT"/>
    <property type="match status" value="1"/>
</dbReference>
<feature type="domain" description="Tetrapyrrole methylase" evidence="6">
    <location>
        <begin position="8"/>
        <end position="195"/>
    </location>
</feature>
<dbReference type="PANTHER" id="PTHR43182">
    <property type="entry name" value="COBALT-PRECORRIN-6B C(15)-METHYLTRANSFERASE (DECARBOXYLATING)"/>
    <property type="match status" value="1"/>
</dbReference>
<dbReference type="InterPro" id="IPR012818">
    <property type="entry name" value="CbiE"/>
</dbReference>
<dbReference type="PIRSF" id="PIRSF036428">
    <property type="entry name" value="CobL"/>
    <property type="match status" value="1"/>
</dbReference>
<proteinExistence type="predicted"/>
<dbReference type="Pfam" id="PF00590">
    <property type="entry name" value="TP_methylase"/>
    <property type="match status" value="1"/>
</dbReference>
<dbReference type="SUPFAM" id="SSF53335">
    <property type="entry name" value="S-adenosyl-L-methionine-dependent methyltransferases"/>
    <property type="match status" value="1"/>
</dbReference>
<evidence type="ECO:0000256" key="2">
    <source>
        <dbReference type="ARBA" id="ARBA00022573"/>
    </source>
</evidence>
<keyword evidence="5" id="KW-0949">S-adenosyl-L-methionine</keyword>
<protein>
    <submittedName>
        <fullName evidence="7">Precorrin-6Y C5,15-methyltransferase (Decarboxylating)</fullName>
    </submittedName>
</protein>
<gene>
    <name evidence="7" type="ORF">C7400_11636</name>
</gene>
<dbReference type="InterPro" id="IPR006365">
    <property type="entry name" value="Cbl_synth_CobL"/>
</dbReference>
<accession>A0ABX5MPM5</accession>
<evidence type="ECO:0000313" key="7">
    <source>
        <dbReference type="EMBL" id="PXX12689.1"/>
    </source>
</evidence>
<evidence type="ECO:0000256" key="4">
    <source>
        <dbReference type="ARBA" id="ARBA00022679"/>
    </source>
</evidence>
<dbReference type="InterPro" id="IPR014008">
    <property type="entry name" value="Cbl_synth_MTase_CbiT"/>
</dbReference>
<evidence type="ECO:0000259" key="6">
    <source>
        <dbReference type="Pfam" id="PF00590"/>
    </source>
</evidence>